<dbReference type="Pfam" id="PF07238">
    <property type="entry name" value="PilZ"/>
    <property type="match status" value="1"/>
</dbReference>
<comment type="caution">
    <text evidence="2">The sequence shown here is derived from an EMBL/GenBank/DDBJ whole genome shotgun (WGS) entry which is preliminary data.</text>
</comment>
<dbReference type="RefSeq" id="WP_204199071.1">
    <property type="nucleotide sequence ID" value="NZ_JAFEMC010000003.1"/>
</dbReference>
<dbReference type="EMBL" id="JAFEMC010000003">
    <property type="protein sequence ID" value="MBM6576966.1"/>
    <property type="molecule type" value="Genomic_DNA"/>
</dbReference>
<protein>
    <submittedName>
        <fullName evidence="2">PilZ domain-containing protein</fullName>
    </submittedName>
</protein>
<evidence type="ECO:0000313" key="3">
    <source>
        <dbReference type="Proteomes" id="UP000763641"/>
    </source>
</evidence>
<keyword evidence="3" id="KW-1185">Reference proteome</keyword>
<gene>
    <name evidence="2" type="ORF">ILT43_11320</name>
</gene>
<feature type="domain" description="PilZ" evidence="1">
    <location>
        <begin position="9"/>
        <end position="91"/>
    </location>
</feature>
<dbReference type="SUPFAM" id="SSF141371">
    <property type="entry name" value="PilZ domain-like"/>
    <property type="match status" value="1"/>
</dbReference>
<evidence type="ECO:0000313" key="2">
    <source>
        <dbReference type="EMBL" id="MBM6576966.1"/>
    </source>
</evidence>
<proteinExistence type="predicted"/>
<name>A0ABS2D7S1_9SPHN</name>
<evidence type="ECO:0000259" key="1">
    <source>
        <dbReference type="Pfam" id="PF07238"/>
    </source>
</evidence>
<organism evidence="2 3">
    <name type="scientific">Sphingomonas longa</name>
    <dbReference type="NCBI Taxonomy" id="2778730"/>
    <lineage>
        <taxon>Bacteria</taxon>
        <taxon>Pseudomonadati</taxon>
        <taxon>Pseudomonadota</taxon>
        <taxon>Alphaproteobacteria</taxon>
        <taxon>Sphingomonadales</taxon>
        <taxon>Sphingomonadaceae</taxon>
        <taxon>Sphingomonas</taxon>
    </lineage>
</organism>
<dbReference type="Proteomes" id="UP000763641">
    <property type="component" value="Unassembled WGS sequence"/>
</dbReference>
<accession>A0ABS2D7S1</accession>
<dbReference type="InterPro" id="IPR009875">
    <property type="entry name" value="PilZ_domain"/>
</dbReference>
<reference evidence="2 3" key="1">
    <citation type="submission" date="2020-12" db="EMBL/GenBank/DDBJ databases">
        <title>Sphingomonas sp.</title>
        <authorList>
            <person name="Kim M.K."/>
        </authorList>
    </citation>
    <scope>NUCLEOTIDE SEQUENCE [LARGE SCALE GENOMIC DNA]</scope>
    <source>
        <strain evidence="2 3">BT552</strain>
    </source>
</reference>
<sequence>MTEPSSDTREKRSGVIIRAAIARDGASVERRVRNLSPRGACVDNVQDLAAGDVVTVAMGSLHGLIADVMWAKPQLAGLRFRSTVDLDAARKPRAAVSATAKAGWMADMGNAYRRDG</sequence>